<evidence type="ECO:0000256" key="2">
    <source>
        <dbReference type="ARBA" id="ARBA00023015"/>
    </source>
</evidence>
<accession>A0A0K1PJQ5</accession>
<dbReference type="KEGG" id="llu:AKJ09_00406"/>
<evidence type="ECO:0000256" key="1">
    <source>
        <dbReference type="ARBA" id="ARBA00009437"/>
    </source>
</evidence>
<dbReference type="InterPro" id="IPR036388">
    <property type="entry name" value="WH-like_DNA-bd_sf"/>
</dbReference>
<feature type="region of interest" description="Disordered" evidence="5">
    <location>
        <begin position="1"/>
        <end position="20"/>
    </location>
</feature>
<name>A0A0K1PJQ5_9BACT</name>
<dbReference type="FunFam" id="1.10.10.10:FF:000001">
    <property type="entry name" value="LysR family transcriptional regulator"/>
    <property type="match status" value="1"/>
</dbReference>
<protein>
    <submittedName>
        <fullName evidence="7">Transcriptional regulator, LysR family</fullName>
    </submittedName>
</protein>
<dbReference type="SUPFAM" id="SSF53850">
    <property type="entry name" value="Periplasmic binding protein-like II"/>
    <property type="match status" value="1"/>
</dbReference>
<dbReference type="Proteomes" id="UP000064967">
    <property type="component" value="Chromosome"/>
</dbReference>
<dbReference type="GO" id="GO:0006351">
    <property type="term" value="P:DNA-templated transcription"/>
    <property type="evidence" value="ECO:0007669"/>
    <property type="project" value="TreeGrafter"/>
</dbReference>
<dbReference type="InterPro" id="IPR036390">
    <property type="entry name" value="WH_DNA-bd_sf"/>
</dbReference>
<dbReference type="OrthoDB" id="9808620at2"/>
<dbReference type="Gene3D" id="3.40.190.290">
    <property type="match status" value="1"/>
</dbReference>
<evidence type="ECO:0000259" key="6">
    <source>
        <dbReference type="PROSITE" id="PS50931"/>
    </source>
</evidence>
<gene>
    <name evidence="7" type="ORF">AKJ09_00406</name>
</gene>
<evidence type="ECO:0000313" key="8">
    <source>
        <dbReference type="Proteomes" id="UP000064967"/>
    </source>
</evidence>
<dbReference type="PROSITE" id="PS50931">
    <property type="entry name" value="HTH_LYSR"/>
    <property type="match status" value="1"/>
</dbReference>
<dbReference type="SUPFAM" id="SSF46785">
    <property type="entry name" value="Winged helix' DNA-binding domain"/>
    <property type="match status" value="1"/>
</dbReference>
<dbReference type="STRING" id="1391654.AKJ09_00406"/>
<dbReference type="GO" id="GO:0003700">
    <property type="term" value="F:DNA-binding transcription factor activity"/>
    <property type="evidence" value="ECO:0007669"/>
    <property type="project" value="InterPro"/>
</dbReference>
<dbReference type="EMBL" id="CP012333">
    <property type="protein sequence ID" value="AKU93742.1"/>
    <property type="molecule type" value="Genomic_DNA"/>
</dbReference>
<dbReference type="PANTHER" id="PTHR30537">
    <property type="entry name" value="HTH-TYPE TRANSCRIPTIONAL REGULATOR"/>
    <property type="match status" value="1"/>
</dbReference>
<dbReference type="AlphaFoldDB" id="A0A0K1PJQ5"/>
<sequence length="332" mass="35613">MMPTPRRSKKTPSGNTSMNRVHELPFAEGDARVFSAVAAAGSFTTAASLLRMTPSAVSKAITRLEAALHVRLLARTTRALHLTDEGAAFHERCVRAFGILAEAAEEASAGTSVVTGIVRIGLPPLFGTYFLPRVLAGLLVQHPRLRVDLVSTMNASDVVDRGLDLAIIVGDLRDSSLVSRPLGYGQFVTVAAKSYLQRAGTPRTPDDLSSHRCLAYTRTDGRSAPWVFGRGDANREVSPNAQLRSDDMHHLASMAVEGLGIAHLPLFVVTHDIDAGRLVRLLGDDEPEPKPASLVHVGGRTIPLRIRTVIDFLVASELQGTTSRHGTGGRAR</sequence>
<evidence type="ECO:0000313" key="7">
    <source>
        <dbReference type="EMBL" id="AKU93742.1"/>
    </source>
</evidence>
<keyword evidence="4" id="KW-0804">Transcription</keyword>
<keyword evidence="8" id="KW-1185">Reference proteome</keyword>
<dbReference type="Pfam" id="PF00126">
    <property type="entry name" value="HTH_1"/>
    <property type="match status" value="1"/>
</dbReference>
<dbReference type="InterPro" id="IPR005119">
    <property type="entry name" value="LysR_subst-bd"/>
</dbReference>
<feature type="compositionally biased region" description="Basic residues" evidence="5">
    <location>
        <begin position="1"/>
        <end position="10"/>
    </location>
</feature>
<evidence type="ECO:0000256" key="4">
    <source>
        <dbReference type="ARBA" id="ARBA00023163"/>
    </source>
</evidence>
<dbReference type="InterPro" id="IPR000847">
    <property type="entry name" value="LysR_HTH_N"/>
</dbReference>
<dbReference type="Gene3D" id="1.10.10.10">
    <property type="entry name" value="Winged helix-like DNA-binding domain superfamily/Winged helix DNA-binding domain"/>
    <property type="match status" value="1"/>
</dbReference>
<dbReference type="InterPro" id="IPR058163">
    <property type="entry name" value="LysR-type_TF_proteobact-type"/>
</dbReference>
<comment type="similarity">
    <text evidence="1">Belongs to the LysR transcriptional regulatory family.</text>
</comment>
<proteinExistence type="inferred from homology"/>
<organism evidence="7 8">
    <name type="scientific">Labilithrix luteola</name>
    <dbReference type="NCBI Taxonomy" id="1391654"/>
    <lineage>
        <taxon>Bacteria</taxon>
        <taxon>Pseudomonadati</taxon>
        <taxon>Myxococcota</taxon>
        <taxon>Polyangia</taxon>
        <taxon>Polyangiales</taxon>
        <taxon>Labilitrichaceae</taxon>
        <taxon>Labilithrix</taxon>
    </lineage>
</organism>
<reference evidence="7 8" key="1">
    <citation type="submission" date="2015-08" db="EMBL/GenBank/DDBJ databases">
        <authorList>
            <person name="Babu N.S."/>
            <person name="Beckwith C.J."/>
            <person name="Beseler K.G."/>
            <person name="Brison A."/>
            <person name="Carone J.V."/>
            <person name="Caskin T.P."/>
            <person name="Diamond M."/>
            <person name="Durham M.E."/>
            <person name="Foxe J.M."/>
            <person name="Go M."/>
            <person name="Henderson B.A."/>
            <person name="Jones I.B."/>
            <person name="McGettigan J.A."/>
            <person name="Micheletti S.J."/>
            <person name="Nasrallah M.E."/>
            <person name="Ortiz D."/>
            <person name="Piller C.R."/>
            <person name="Privatt S.R."/>
            <person name="Schneider S.L."/>
            <person name="Sharp S."/>
            <person name="Smith T.C."/>
            <person name="Stanton J.D."/>
            <person name="Ullery H.E."/>
            <person name="Wilson R.J."/>
            <person name="Serrano M.G."/>
            <person name="Buck G."/>
            <person name="Lee V."/>
            <person name="Wang Y."/>
            <person name="Carvalho R."/>
            <person name="Voegtly L."/>
            <person name="Shi R."/>
            <person name="Duckworth R."/>
            <person name="Johnson A."/>
            <person name="Loviza R."/>
            <person name="Walstead R."/>
            <person name="Shah Z."/>
            <person name="Kiflezghi M."/>
            <person name="Wade K."/>
            <person name="Ball S.L."/>
            <person name="Bradley K.W."/>
            <person name="Asai D.J."/>
            <person name="Bowman C.A."/>
            <person name="Russell D.A."/>
            <person name="Pope W.H."/>
            <person name="Jacobs-Sera D."/>
            <person name="Hendrix R.W."/>
            <person name="Hatfull G.F."/>
        </authorList>
    </citation>
    <scope>NUCLEOTIDE SEQUENCE [LARGE SCALE GENOMIC DNA]</scope>
    <source>
        <strain evidence="7 8">DSM 27648</strain>
    </source>
</reference>
<feature type="domain" description="HTH lysR-type" evidence="6">
    <location>
        <begin position="32"/>
        <end position="83"/>
    </location>
</feature>
<dbReference type="CDD" id="cd08422">
    <property type="entry name" value="PBP2_CrgA_like"/>
    <property type="match status" value="1"/>
</dbReference>
<dbReference type="Pfam" id="PF03466">
    <property type="entry name" value="LysR_substrate"/>
    <property type="match status" value="1"/>
</dbReference>
<dbReference type="GO" id="GO:0043565">
    <property type="term" value="F:sequence-specific DNA binding"/>
    <property type="evidence" value="ECO:0007669"/>
    <property type="project" value="TreeGrafter"/>
</dbReference>
<keyword evidence="3" id="KW-0238">DNA-binding</keyword>
<evidence type="ECO:0000256" key="3">
    <source>
        <dbReference type="ARBA" id="ARBA00023125"/>
    </source>
</evidence>
<dbReference type="PANTHER" id="PTHR30537:SF58">
    <property type="entry name" value="HTH-TYPE TRANSCRIPTIONAL REGULATOR PERR"/>
    <property type="match status" value="1"/>
</dbReference>
<keyword evidence="2" id="KW-0805">Transcription regulation</keyword>
<dbReference type="PATRIC" id="fig|1391654.3.peg.421"/>
<evidence type="ECO:0000256" key="5">
    <source>
        <dbReference type="SAM" id="MobiDB-lite"/>
    </source>
</evidence>